<feature type="signal peptide" evidence="10">
    <location>
        <begin position="1"/>
        <end position="21"/>
    </location>
</feature>
<evidence type="ECO:0000256" key="1">
    <source>
        <dbReference type="ARBA" id="ARBA00004571"/>
    </source>
</evidence>
<evidence type="ECO:0000256" key="9">
    <source>
        <dbReference type="RuleBase" id="RU003357"/>
    </source>
</evidence>
<dbReference type="InterPro" id="IPR036942">
    <property type="entry name" value="Beta-barrel_TonB_sf"/>
</dbReference>
<keyword evidence="10" id="KW-0732">Signal</keyword>
<dbReference type="PROSITE" id="PS52016">
    <property type="entry name" value="TONB_DEPENDENT_REC_3"/>
    <property type="match status" value="1"/>
</dbReference>
<feature type="domain" description="TonB-dependent receptor-like beta-barrel" evidence="11">
    <location>
        <begin position="247"/>
        <end position="705"/>
    </location>
</feature>
<accession>A0ABX8AD37</accession>
<evidence type="ECO:0000256" key="7">
    <source>
        <dbReference type="ARBA" id="ARBA00023237"/>
    </source>
</evidence>
<dbReference type="InterPro" id="IPR037066">
    <property type="entry name" value="Plug_dom_sf"/>
</dbReference>
<dbReference type="Gene3D" id="2.40.170.20">
    <property type="entry name" value="TonB-dependent receptor, beta-barrel domain"/>
    <property type="match status" value="1"/>
</dbReference>
<dbReference type="InterPro" id="IPR039426">
    <property type="entry name" value="TonB-dep_rcpt-like"/>
</dbReference>
<keyword evidence="5 9" id="KW-0798">TonB box</keyword>
<keyword evidence="4 8" id="KW-0812">Transmembrane</keyword>
<proteinExistence type="inferred from homology"/>
<evidence type="ECO:0000256" key="8">
    <source>
        <dbReference type="PROSITE-ProRule" id="PRU01360"/>
    </source>
</evidence>
<evidence type="ECO:0000256" key="6">
    <source>
        <dbReference type="ARBA" id="ARBA00023136"/>
    </source>
</evidence>
<gene>
    <name evidence="13" type="ORF">RPMA_24425</name>
</gene>
<dbReference type="PANTHER" id="PTHR30069">
    <property type="entry name" value="TONB-DEPENDENT OUTER MEMBRANE RECEPTOR"/>
    <property type="match status" value="1"/>
</dbReference>
<dbReference type="InterPro" id="IPR000531">
    <property type="entry name" value="Beta-barrel_TonB"/>
</dbReference>
<keyword evidence="3 8" id="KW-1134">Transmembrane beta strand</keyword>
<comment type="subcellular location">
    <subcellularLocation>
        <location evidence="1 8">Cell outer membrane</location>
        <topology evidence="1 8">Multi-pass membrane protein</topology>
    </subcellularLocation>
</comment>
<dbReference type="SUPFAM" id="SSF56935">
    <property type="entry name" value="Porins"/>
    <property type="match status" value="1"/>
</dbReference>
<dbReference type="RefSeq" id="WP_211910289.1">
    <property type="nucleotide sequence ID" value="NZ_CP036498.1"/>
</dbReference>
<dbReference type="Pfam" id="PF07715">
    <property type="entry name" value="Plug"/>
    <property type="match status" value="1"/>
</dbReference>
<protein>
    <submittedName>
        <fullName evidence="13">TonB-dependent receptor</fullName>
    </submittedName>
</protein>
<evidence type="ECO:0000256" key="2">
    <source>
        <dbReference type="ARBA" id="ARBA00022448"/>
    </source>
</evidence>
<dbReference type="Gene3D" id="2.170.130.10">
    <property type="entry name" value="TonB-dependent receptor, plug domain"/>
    <property type="match status" value="1"/>
</dbReference>
<evidence type="ECO:0000259" key="11">
    <source>
        <dbReference type="Pfam" id="PF00593"/>
    </source>
</evidence>
<reference evidence="13 14" key="1">
    <citation type="submission" date="2019-02" db="EMBL/GenBank/DDBJ databases">
        <title>Emended description of the genus Rhodopseudomonas and description of Rhodopseudomonas albus sp. nov., a non-phototrophic, heavy-metal-tolerant bacterium isolated from garden soil.</title>
        <authorList>
            <person name="Bao Z."/>
            <person name="Cao W.W."/>
            <person name="Sato Y."/>
            <person name="Nishizawa T."/>
            <person name="Zhao J."/>
            <person name="Guo Y."/>
            <person name="Ohta H."/>
        </authorList>
    </citation>
    <scope>NUCLEOTIDE SEQUENCE [LARGE SCALE GENOMIC DNA]</scope>
    <source>
        <strain evidence="13 14">SK50-23</strain>
    </source>
</reference>
<keyword evidence="14" id="KW-1185">Reference proteome</keyword>
<keyword evidence="2 8" id="KW-0813">Transport</keyword>
<evidence type="ECO:0000256" key="10">
    <source>
        <dbReference type="SAM" id="SignalP"/>
    </source>
</evidence>
<evidence type="ECO:0000256" key="4">
    <source>
        <dbReference type="ARBA" id="ARBA00022692"/>
    </source>
</evidence>
<evidence type="ECO:0000256" key="5">
    <source>
        <dbReference type="ARBA" id="ARBA00023077"/>
    </source>
</evidence>
<keyword evidence="13" id="KW-0675">Receptor</keyword>
<dbReference type="PANTHER" id="PTHR30069:SF42">
    <property type="entry name" value="FERRIC AEROBACTIN RECEPTOR"/>
    <property type="match status" value="1"/>
</dbReference>
<evidence type="ECO:0000313" key="13">
    <source>
        <dbReference type="EMBL" id="QUS41648.1"/>
    </source>
</evidence>
<keyword evidence="6 8" id="KW-0472">Membrane</keyword>
<feature type="domain" description="TonB-dependent receptor plug" evidence="12">
    <location>
        <begin position="44"/>
        <end position="147"/>
    </location>
</feature>
<dbReference type="InterPro" id="IPR012910">
    <property type="entry name" value="Plug_dom"/>
</dbReference>
<dbReference type="EMBL" id="CP036498">
    <property type="protein sequence ID" value="QUS41648.1"/>
    <property type="molecule type" value="Genomic_DNA"/>
</dbReference>
<dbReference type="Proteomes" id="UP000682843">
    <property type="component" value="Chromosome"/>
</dbReference>
<name>A0ABX8AD37_9BRAD</name>
<organism evidence="13 14">
    <name type="scientific">Tardiphaga alba</name>
    <dbReference type="NCBI Taxonomy" id="340268"/>
    <lineage>
        <taxon>Bacteria</taxon>
        <taxon>Pseudomonadati</taxon>
        <taxon>Pseudomonadota</taxon>
        <taxon>Alphaproteobacteria</taxon>
        <taxon>Hyphomicrobiales</taxon>
        <taxon>Nitrobacteraceae</taxon>
        <taxon>Tardiphaga</taxon>
    </lineage>
</organism>
<evidence type="ECO:0000259" key="12">
    <source>
        <dbReference type="Pfam" id="PF07715"/>
    </source>
</evidence>
<feature type="chain" id="PRO_5047152581" evidence="10">
    <location>
        <begin position="22"/>
        <end position="738"/>
    </location>
</feature>
<evidence type="ECO:0000256" key="3">
    <source>
        <dbReference type="ARBA" id="ARBA00022452"/>
    </source>
</evidence>
<evidence type="ECO:0000313" key="14">
    <source>
        <dbReference type="Proteomes" id="UP000682843"/>
    </source>
</evidence>
<dbReference type="Pfam" id="PF00593">
    <property type="entry name" value="TonB_dep_Rec_b-barrel"/>
    <property type="match status" value="1"/>
</dbReference>
<sequence length="738" mass="79509">MRYSKYLLIPALGLVSSQASAQQRAPVTLDEVTVTAARAERAISDIPQTVQVVPQKEIEEQLKQSGSASALLAKLLPGFSVSNQTISGASESYRGRDLLVLMDGVPLSTPLRDVSRILALIDLNSVERIELVAGASSLYGAGATGGTVNFITKKAQEGGPRVSVNTALRAFTANPGSSLAPELSATVSGKGANGIDYLFVGSGRGAQKTYDGAGRELPSDGMLGQGGGDRFVSGNFLGKIGYDFDGGKRIEASIAQFYLDQTPKYLTDYAGPYARPDFTKPYTGQSVLEDTRTIQLRYSDSNFILGNLSIVGFYNDIKKRFNYSEFSYPYNSQVYYSGNPLSPTSPANQTTLFSERGGMNLSIDTPLDKIWNGAKVTWGTDVIHDKTWQTLTDGRDVFTPLSQVTTAGFALVQVPITDRLTARGGIRYEHFDLKVDNFVRPAAYAAQPVGGVVTPFVLPPLNVIGGQYEYASPTYNLGATFKLNPSIDLFGGFSQGYALPDVGAYTRRAGIAVAYACPVAFPNCLPPARQTISYTSIAPEPQIVNNYELGIRGGDGPYKGSITGFVSTSEKGVTFDPVTNLISQQKEIIYGIEYIGEMAITSNFTLGTTIGYKEGRYDSSTVKDGIIDSWLPNNRIGSPVRGLIFGDYRFDNGIKLRVEGEGWSSRNRAISLANTIYPIEGGFTMNAALSGPVYGGEAYAAVNNLFDVNVQNPTATSVRNLPVYSWGRTVTVGYRKTF</sequence>
<comment type="similarity">
    <text evidence="8 9">Belongs to the TonB-dependent receptor family.</text>
</comment>
<keyword evidence="7 8" id="KW-0998">Cell outer membrane</keyword>